<dbReference type="InterPro" id="IPR008920">
    <property type="entry name" value="TF_FadR/GntR_C"/>
</dbReference>
<dbReference type="Gene3D" id="1.10.10.10">
    <property type="entry name" value="Winged helix-like DNA-binding domain superfamily/Winged helix DNA-binding domain"/>
    <property type="match status" value="1"/>
</dbReference>
<dbReference type="InterPro" id="IPR036390">
    <property type="entry name" value="WH_DNA-bd_sf"/>
</dbReference>
<protein>
    <submittedName>
        <fullName evidence="5">DNA-binding FadR family transcriptional regulator</fullName>
    </submittedName>
</protein>
<dbReference type="PANTHER" id="PTHR43537">
    <property type="entry name" value="TRANSCRIPTIONAL REGULATOR, GNTR FAMILY"/>
    <property type="match status" value="1"/>
</dbReference>
<organism evidence="5 6">
    <name type="scientific">Paraburkholderia atlantica</name>
    <dbReference type="NCBI Taxonomy" id="2654982"/>
    <lineage>
        <taxon>Bacteria</taxon>
        <taxon>Pseudomonadati</taxon>
        <taxon>Pseudomonadota</taxon>
        <taxon>Betaproteobacteria</taxon>
        <taxon>Burkholderiales</taxon>
        <taxon>Burkholderiaceae</taxon>
        <taxon>Paraburkholderia</taxon>
    </lineage>
</organism>
<comment type="caution">
    <text evidence="5">The sequence shown here is derived from an EMBL/GenBank/DDBJ whole genome shotgun (WGS) entry which is preliminary data.</text>
</comment>
<dbReference type="Pfam" id="PF07729">
    <property type="entry name" value="FCD"/>
    <property type="match status" value="1"/>
</dbReference>
<dbReference type="SMART" id="SM00345">
    <property type="entry name" value="HTH_GNTR"/>
    <property type="match status" value="1"/>
</dbReference>
<dbReference type="Pfam" id="PF00392">
    <property type="entry name" value="GntR"/>
    <property type="match status" value="1"/>
</dbReference>
<dbReference type="SUPFAM" id="SSF48008">
    <property type="entry name" value="GntR ligand-binding domain-like"/>
    <property type="match status" value="1"/>
</dbReference>
<reference evidence="5 6" key="1">
    <citation type="submission" date="2020-08" db="EMBL/GenBank/DDBJ databases">
        <title>Genomic Encyclopedia of Type Strains, Phase IV (KMG-V): Genome sequencing to study the core and pangenomes of soil and plant-associated prokaryotes.</title>
        <authorList>
            <person name="Whitman W."/>
        </authorList>
    </citation>
    <scope>NUCLEOTIDE SEQUENCE [LARGE SCALE GENOMIC DNA]</scope>
    <source>
        <strain evidence="5 6">JPY158</strain>
    </source>
</reference>
<dbReference type="GO" id="GO:0003700">
    <property type="term" value="F:DNA-binding transcription factor activity"/>
    <property type="evidence" value="ECO:0007669"/>
    <property type="project" value="InterPro"/>
</dbReference>
<dbReference type="InterPro" id="IPR036388">
    <property type="entry name" value="WH-like_DNA-bd_sf"/>
</dbReference>
<dbReference type="AlphaFoldDB" id="A0A7W8Q4P4"/>
<proteinExistence type="predicted"/>
<evidence type="ECO:0000313" key="6">
    <source>
        <dbReference type="Proteomes" id="UP000592780"/>
    </source>
</evidence>
<evidence type="ECO:0000256" key="3">
    <source>
        <dbReference type="ARBA" id="ARBA00023163"/>
    </source>
</evidence>
<keyword evidence="1" id="KW-0805">Transcription regulation</keyword>
<dbReference type="InterPro" id="IPR000524">
    <property type="entry name" value="Tscrpt_reg_HTH_GntR"/>
</dbReference>
<name>A0A7W8Q4P4_PARAM</name>
<accession>A0A7W8Q4P4</accession>
<evidence type="ECO:0000259" key="4">
    <source>
        <dbReference type="PROSITE" id="PS50949"/>
    </source>
</evidence>
<dbReference type="PRINTS" id="PR00035">
    <property type="entry name" value="HTHGNTR"/>
</dbReference>
<dbReference type="GO" id="GO:0003677">
    <property type="term" value="F:DNA binding"/>
    <property type="evidence" value="ECO:0007669"/>
    <property type="project" value="UniProtKB-KW"/>
</dbReference>
<dbReference type="Proteomes" id="UP000592780">
    <property type="component" value="Unassembled WGS sequence"/>
</dbReference>
<dbReference type="InterPro" id="IPR011711">
    <property type="entry name" value="GntR_C"/>
</dbReference>
<evidence type="ECO:0000256" key="2">
    <source>
        <dbReference type="ARBA" id="ARBA00023125"/>
    </source>
</evidence>
<keyword evidence="2 5" id="KW-0238">DNA-binding</keyword>
<dbReference type="SMART" id="SM00895">
    <property type="entry name" value="FCD"/>
    <property type="match status" value="1"/>
</dbReference>
<dbReference type="PROSITE" id="PS50949">
    <property type="entry name" value="HTH_GNTR"/>
    <property type="match status" value="1"/>
</dbReference>
<evidence type="ECO:0000313" key="5">
    <source>
        <dbReference type="EMBL" id="MBB5423727.1"/>
    </source>
</evidence>
<keyword evidence="3" id="KW-0804">Transcription</keyword>
<dbReference type="PANTHER" id="PTHR43537:SF5">
    <property type="entry name" value="UXU OPERON TRANSCRIPTIONAL REGULATOR"/>
    <property type="match status" value="1"/>
</dbReference>
<dbReference type="Gene3D" id="1.20.120.530">
    <property type="entry name" value="GntR ligand-binding domain-like"/>
    <property type="match status" value="1"/>
</dbReference>
<keyword evidence="6" id="KW-1185">Reference proteome</keyword>
<dbReference type="EMBL" id="JACHDD010000003">
    <property type="protein sequence ID" value="MBB5423727.1"/>
    <property type="molecule type" value="Genomic_DNA"/>
</dbReference>
<feature type="domain" description="HTH gntR-type" evidence="4">
    <location>
        <begin position="52"/>
        <end position="120"/>
    </location>
</feature>
<sequence>MALGPRRPRSSIGVPFCRTRTDPLAASKLSGILMDELSHTPNGRGADEDATDRSYVGLAKQIHDLIAAGDVGPRARLPSERTLADRFGVSRTQVREAIIALEVQGVVEVRVGSGIYVADAPDARSAMFKLPRGLGPIETLRARVVIESGIAALAATERKDSDLDRLFAALRAMRENMHDKAANEAADRDFHLAIARATGNEMLRLVVTAMWDNSRADPLWKKIEEHFHTPELRAASQDEHQRIFAAIMARDASAARTAMQAHLTRVIGEFTQAWR</sequence>
<dbReference type="CDD" id="cd07377">
    <property type="entry name" value="WHTH_GntR"/>
    <property type="match status" value="1"/>
</dbReference>
<dbReference type="SUPFAM" id="SSF46785">
    <property type="entry name" value="Winged helix' DNA-binding domain"/>
    <property type="match status" value="1"/>
</dbReference>
<evidence type="ECO:0000256" key="1">
    <source>
        <dbReference type="ARBA" id="ARBA00023015"/>
    </source>
</evidence>
<gene>
    <name evidence="5" type="ORF">HDG40_001871</name>
</gene>